<feature type="domain" description="GGDEF" evidence="2">
    <location>
        <begin position="114"/>
        <end position="226"/>
    </location>
</feature>
<dbReference type="Proteomes" id="UP000186039">
    <property type="component" value="Unassembled WGS sequence"/>
</dbReference>
<dbReference type="GO" id="GO:0052621">
    <property type="term" value="F:diguanylate cyclase activity"/>
    <property type="evidence" value="ECO:0007669"/>
    <property type="project" value="UniProtKB-EC"/>
</dbReference>
<evidence type="ECO:0000313" key="4">
    <source>
        <dbReference type="EMBL" id="OLQ87984.1"/>
    </source>
</evidence>
<dbReference type="NCBIfam" id="TIGR00254">
    <property type="entry name" value="GGDEF"/>
    <property type="match status" value="1"/>
</dbReference>
<comment type="caution">
    <text evidence="4">The sequence shown here is derived from an EMBL/GenBank/DDBJ whole genome shotgun (WGS) entry which is preliminary data.</text>
</comment>
<dbReference type="InterPro" id="IPR029787">
    <property type="entry name" value="Nucleotide_cyclase"/>
</dbReference>
<dbReference type="EC" id="2.7.7.65" evidence="1"/>
<dbReference type="GO" id="GO:0043709">
    <property type="term" value="P:cell adhesion involved in single-species biofilm formation"/>
    <property type="evidence" value="ECO:0007669"/>
    <property type="project" value="TreeGrafter"/>
</dbReference>
<evidence type="ECO:0000313" key="6">
    <source>
        <dbReference type="Proteomes" id="UP000186313"/>
    </source>
</evidence>
<dbReference type="PANTHER" id="PTHR45138">
    <property type="entry name" value="REGULATORY COMPONENTS OF SENSORY TRANSDUCTION SYSTEM"/>
    <property type="match status" value="1"/>
</dbReference>
<dbReference type="Proteomes" id="UP000186313">
    <property type="component" value="Unassembled WGS sequence"/>
</dbReference>
<dbReference type="PANTHER" id="PTHR45138:SF6">
    <property type="entry name" value="DIGUANYLATE CYCLASE DGCN"/>
    <property type="match status" value="1"/>
</dbReference>
<organism evidence="4 6">
    <name type="scientific">Vibrio panuliri</name>
    <dbReference type="NCBI Taxonomy" id="1381081"/>
    <lineage>
        <taxon>Bacteria</taxon>
        <taxon>Pseudomonadati</taxon>
        <taxon>Pseudomonadota</taxon>
        <taxon>Gammaproteobacteria</taxon>
        <taxon>Vibrionales</taxon>
        <taxon>Vibrionaceae</taxon>
        <taxon>Vibrio</taxon>
    </lineage>
</organism>
<accession>A0A1Q9HE16</accession>
<keyword evidence="5" id="KW-1185">Reference proteome</keyword>
<evidence type="ECO:0000259" key="2">
    <source>
        <dbReference type="PROSITE" id="PS50887"/>
    </source>
</evidence>
<dbReference type="PROSITE" id="PS50887">
    <property type="entry name" value="GGDEF"/>
    <property type="match status" value="1"/>
</dbReference>
<dbReference type="GO" id="GO:1902201">
    <property type="term" value="P:negative regulation of bacterial-type flagellum-dependent cell motility"/>
    <property type="evidence" value="ECO:0007669"/>
    <property type="project" value="TreeGrafter"/>
</dbReference>
<dbReference type="AlphaFoldDB" id="A0A1Q9HE16"/>
<dbReference type="GO" id="GO:0005886">
    <property type="term" value="C:plasma membrane"/>
    <property type="evidence" value="ECO:0007669"/>
    <property type="project" value="TreeGrafter"/>
</dbReference>
<dbReference type="SUPFAM" id="SSF55073">
    <property type="entry name" value="Nucleotide cyclase"/>
    <property type="match status" value="1"/>
</dbReference>
<dbReference type="InterPro" id="IPR050469">
    <property type="entry name" value="Diguanylate_Cyclase"/>
</dbReference>
<gene>
    <name evidence="3" type="ORF">BIY20_16525</name>
    <name evidence="4" type="ORF">BIY22_07340</name>
</gene>
<protein>
    <recommendedName>
        <fullName evidence="1">diguanylate cyclase</fullName>
        <ecNumber evidence="1">2.7.7.65</ecNumber>
    </recommendedName>
</protein>
<dbReference type="CDD" id="cd01949">
    <property type="entry name" value="GGDEF"/>
    <property type="match status" value="1"/>
</dbReference>
<name>A0A1Q9HE16_9VIBR</name>
<sequence>MAEQLPDLELNDICYAFDVLCYLMSDVSCEQKLLNQNHITNRTIDKKIDILHHTARFAFNLTLDGQTYQKMGLRYIELIEFNTGIMKDFSIKDSLTGALSFDYLKSLDKRLSQESFLLFFFDLDNFKQLNDRHGHEVGNQTLQAFSKVLIESVRVSDFVFRYGGDEFVVILLNNHIEPHQLTERVSRQLGNDIQYSVGWTYNKDFDLFKTIKIADSLMYKNKRKRR</sequence>
<evidence type="ECO:0000313" key="5">
    <source>
        <dbReference type="Proteomes" id="UP000186039"/>
    </source>
</evidence>
<dbReference type="Gene3D" id="3.30.70.270">
    <property type="match status" value="1"/>
</dbReference>
<reference evidence="5 6" key="1">
    <citation type="submission" date="2016-09" db="EMBL/GenBank/DDBJ databases">
        <title>Genomic Taxonomy of the Vibrionaceae.</title>
        <authorList>
            <person name="Gonzalez-Castillo A."/>
            <person name="Gomez-Gil B."/>
            <person name="Enciso-Ibarra K."/>
        </authorList>
    </citation>
    <scope>NUCLEOTIDE SEQUENCE [LARGE SCALE GENOMIC DNA]</scope>
    <source>
        <strain evidence="3 5">CAIM 1902</strain>
        <strain evidence="4 6">CAIM 703</strain>
    </source>
</reference>
<dbReference type="STRING" id="1381081.BIY22_07340"/>
<dbReference type="InterPro" id="IPR000160">
    <property type="entry name" value="GGDEF_dom"/>
</dbReference>
<dbReference type="EMBL" id="MJMJ01000023">
    <property type="protein sequence ID" value="OLQ87984.1"/>
    <property type="molecule type" value="Genomic_DNA"/>
</dbReference>
<evidence type="ECO:0000256" key="1">
    <source>
        <dbReference type="ARBA" id="ARBA00012528"/>
    </source>
</evidence>
<dbReference type="SMART" id="SM00267">
    <property type="entry name" value="GGDEF"/>
    <property type="match status" value="1"/>
</dbReference>
<proteinExistence type="predicted"/>
<dbReference type="InterPro" id="IPR043128">
    <property type="entry name" value="Rev_trsase/Diguanyl_cyclase"/>
</dbReference>
<evidence type="ECO:0000313" key="3">
    <source>
        <dbReference type="EMBL" id="OLQ85130.1"/>
    </source>
</evidence>
<dbReference type="Pfam" id="PF00990">
    <property type="entry name" value="GGDEF"/>
    <property type="match status" value="1"/>
</dbReference>
<dbReference type="EMBL" id="MJMH01000226">
    <property type="protein sequence ID" value="OLQ85130.1"/>
    <property type="molecule type" value="Genomic_DNA"/>
</dbReference>